<protein>
    <recommendedName>
        <fullName evidence="3">EmrB/QacA family drug resistance transporter</fullName>
    </recommendedName>
</protein>
<evidence type="ECO:0000313" key="2">
    <source>
        <dbReference type="EMBL" id="XBH06107.1"/>
    </source>
</evidence>
<keyword evidence="1" id="KW-0812">Transmembrane</keyword>
<feature type="transmembrane region" description="Helical" evidence="1">
    <location>
        <begin position="57"/>
        <end position="78"/>
    </location>
</feature>
<sequence>MRQSFVPNRPPLADVRLGLVDYFTLRGLAASEASAQASRLLTRFTHDYAKVFANQSAFQILALVLSSAVVLAICLKPLPPQATGPRRG</sequence>
<reference evidence="2" key="1">
    <citation type="submission" date="2024-05" db="EMBL/GenBank/DDBJ databases">
        <title>Planctomycetes of the genus Singulisphaera possess chitinolytic capabilities.</title>
        <authorList>
            <person name="Ivanova A."/>
        </authorList>
    </citation>
    <scope>NUCLEOTIDE SEQUENCE</scope>
    <source>
        <strain evidence="2">Ch08T</strain>
    </source>
</reference>
<name>A0AAU7CME3_9BACT</name>
<gene>
    <name evidence="2" type="ORF">V5E97_08745</name>
</gene>
<keyword evidence="1" id="KW-1133">Transmembrane helix</keyword>
<keyword evidence="1" id="KW-0472">Membrane</keyword>
<dbReference type="RefSeq" id="WP_406698959.1">
    <property type="nucleotide sequence ID" value="NZ_CP155447.1"/>
</dbReference>
<organism evidence="2">
    <name type="scientific">Singulisphaera sp. Ch08</name>
    <dbReference type="NCBI Taxonomy" id="3120278"/>
    <lineage>
        <taxon>Bacteria</taxon>
        <taxon>Pseudomonadati</taxon>
        <taxon>Planctomycetota</taxon>
        <taxon>Planctomycetia</taxon>
        <taxon>Isosphaerales</taxon>
        <taxon>Isosphaeraceae</taxon>
        <taxon>Singulisphaera</taxon>
    </lineage>
</organism>
<accession>A0AAU7CME3</accession>
<evidence type="ECO:0000256" key="1">
    <source>
        <dbReference type="SAM" id="Phobius"/>
    </source>
</evidence>
<proteinExistence type="predicted"/>
<dbReference type="AlphaFoldDB" id="A0AAU7CME3"/>
<evidence type="ECO:0008006" key="3">
    <source>
        <dbReference type="Google" id="ProtNLM"/>
    </source>
</evidence>
<dbReference type="EMBL" id="CP155447">
    <property type="protein sequence ID" value="XBH06107.1"/>
    <property type="molecule type" value="Genomic_DNA"/>
</dbReference>